<evidence type="ECO:0000256" key="3">
    <source>
        <dbReference type="ARBA" id="ARBA00022989"/>
    </source>
</evidence>
<evidence type="ECO:0000313" key="8">
    <source>
        <dbReference type="EMBL" id="HJB09778.1"/>
    </source>
</evidence>
<dbReference type="InterPro" id="IPR013525">
    <property type="entry name" value="ABC2_TM"/>
</dbReference>
<keyword evidence="2 6" id="KW-0812">Transmembrane</keyword>
<comment type="subcellular location">
    <subcellularLocation>
        <location evidence="6">Cell membrane</location>
        <topology evidence="6">Multi-pass membrane protein</topology>
    </subcellularLocation>
    <subcellularLocation>
        <location evidence="1">Membrane</location>
        <topology evidence="1">Multi-pass membrane protein</topology>
    </subcellularLocation>
</comment>
<evidence type="ECO:0000256" key="4">
    <source>
        <dbReference type="ARBA" id="ARBA00023136"/>
    </source>
</evidence>
<dbReference type="PANTHER" id="PTHR43027:SF2">
    <property type="entry name" value="TRANSPORT PERMEASE PROTEIN"/>
    <property type="match status" value="1"/>
</dbReference>
<name>A0A9D2LBZ7_9MICO</name>
<feature type="domain" description="ABC transmembrane type-2" evidence="7">
    <location>
        <begin position="20"/>
        <end position="245"/>
    </location>
</feature>
<reference evidence="8" key="2">
    <citation type="submission" date="2021-04" db="EMBL/GenBank/DDBJ databases">
        <authorList>
            <person name="Gilroy R."/>
        </authorList>
    </citation>
    <scope>NUCLEOTIDE SEQUENCE</scope>
    <source>
        <strain evidence="8">ChiHjej13B12-24818</strain>
    </source>
</reference>
<evidence type="ECO:0000259" key="7">
    <source>
        <dbReference type="PROSITE" id="PS51012"/>
    </source>
</evidence>
<accession>A0A9D2LBZ7</accession>
<organism evidence="8 9">
    <name type="scientific">Candidatus Brachybacterium merdavium</name>
    <dbReference type="NCBI Taxonomy" id="2838513"/>
    <lineage>
        <taxon>Bacteria</taxon>
        <taxon>Bacillati</taxon>
        <taxon>Actinomycetota</taxon>
        <taxon>Actinomycetes</taxon>
        <taxon>Micrococcales</taxon>
        <taxon>Dermabacteraceae</taxon>
        <taxon>Brachybacterium</taxon>
    </lineage>
</organism>
<dbReference type="InterPro" id="IPR052902">
    <property type="entry name" value="ABC-2_transporter"/>
</dbReference>
<keyword evidence="5" id="KW-0046">Antibiotic resistance</keyword>
<feature type="transmembrane region" description="Helical" evidence="6">
    <location>
        <begin position="136"/>
        <end position="158"/>
    </location>
</feature>
<dbReference type="EMBL" id="DWZH01000035">
    <property type="protein sequence ID" value="HJB09778.1"/>
    <property type="molecule type" value="Genomic_DNA"/>
</dbReference>
<comment type="similarity">
    <text evidence="6">Belongs to the ABC-2 integral membrane protein family.</text>
</comment>
<dbReference type="PROSITE" id="PS51012">
    <property type="entry name" value="ABC_TM2"/>
    <property type="match status" value="1"/>
</dbReference>
<sequence>MTALAALTRAEARQIYRSPASVIFAVGLPLLAIIVMAVIPATRVPVEAFGGLSVIVAFTAPIVMFSVTVTGVMSMPQTLGMHRESGFLRRLRTTPVPPSSVLGASVAVHAVLGLTVATAIVLITVVAGGRPPEQPFLLAFVVVLMNAVFLAIGAVLCALIPNVKVLAGVGNVVVVVMWFTAGLWIPRAAFPDWAQTLTDLTPGGASAELLHTAIAGGDGSWQDVVVCLVWIALSVGIAVRVFRWE</sequence>
<evidence type="ECO:0000256" key="1">
    <source>
        <dbReference type="ARBA" id="ARBA00004141"/>
    </source>
</evidence>
<keyword evidence="6" id="KW-0813">Transport</keyword>
<feature type="transmembrane region" description="Helical" evidence="6">
    <location>
        <begin position="221"/>
        <end position="242"/>
    </location>
</feature>
<dbReference type="InterPro" id="IPR047817">
    <property type="entry name" value="ABC2_TM_bact-type"/>
</dbReference>
<reference evidence="8" key="1">
    <citation type="journal article" date="2021" name="PeerJ">
        <title>Extensive microbial diversity within the chicken gut microbiome revealed by metagenomics and culture.</title>
        <authorList>
            <person name="Gilroy R."/>
            <person name="Ravi A."/>
            <person name="Getino M."/>
            <person name="Pursley I."/>
            <person name="Horton D.L."/>
            <person name="Alikhan N.F."/>
            <person name="Baker D."/>
            <person name="Gharbi K."/>
            <person name="Hall N."/>
            <person name="Watson M."/>
            <person name="Adriaenssens E.M."/>
            <person name="Foster-Nyarko E."/>
            <person name="Jarju S."/>
            <person name="Secka A."/>
            <person name="Antonio M."/>
            <person name="Oren A."/>
            <person name="Chaudhuri R.R."/>
            <person name="La Ragione R."/>
            <person name="Hildebrand F."/>
            <person name="Pallen M.J."/>
        </authorList>
    </citation>
    <scope>NUCLEOTIDE SEQUENCE</scope>
    <source>
        <strain evidence="8">ChiHjej13B12-24818</strain>
    </source>
</reference>
<dbReference type="InterPro" id="IPR000412">
    <property type="entry name" value="ABC_2_transport"/>
</dbReference>
<dbReference type="PANTHER" id="PTHR43027">
    <property type="entry name" value="DOXORUBICIN RESISTANCE ABC TRANSPORTER PERMEASE PROTEIN DRRC-RELATED"/>
    <property type="match status" value="1"/>
</dbReference>
<keyword evidence="6" id="KW-1003">Cell membrane</keyword>
<feature type="transmembrane region" description="Helical" evidence="6">
    <location>
        <begin position="165"/>
        <end position="185"/>
    </location>
</feature>
<feature type="transmembrane region" description="Helical" evidence="6">
    <location>
        <begin position="96"/>
        <end position="124"/>
    </location>
</feature>
<evidence type="ECO:0000256" key="2">
    <source>
        <dbReference type="ARBA" id="ARBA00022692"/>
    </source>
</evidence>
<evidence type="ECO:0000313" key="9">
    <source>
        <dbReference type="Proteomes" id="UP000823823"/>
    </source>
</evidence>
<dbReference type="GO" id="GO:0043190">
    <property type="term" value="C:ATP-binding cassette (ABC) transporter complex"/>
    <property type="evidence" value="ECO:0007669"/>
    <property type="project" value="InterPro"/>
</dbReference>
<dbReference type="GO" id="GO:0046677">
    <property type="term" value="P:response to antibiotic"/>
    <property type="evidence" value="ECO:0007669"/>
    <property type="project" value="UniProtKB-KW"/>
</dbReference>
<feature type="transmembrane region" description="Helical" evidence="6">
    <location>
        <begin position="48"/>
        <end position="75"/>
    </location>
</feature>
<keyword evidence="3 6" id="KW-1133">Transmembrane helix</keyword>
<dbReference type="PIRSF" id="PIRSF006648">
    <property type="entry name" value="DrrB"/>
    <property type="match status" value="1"/>
</dbReference>
<dbReference type="Proteomes" id="UP000823823">
    <property type="component" value="Unassembled WGS sequence"/>
</dbReference>
<feature type="transmembrane region" description="Helical" evidence="6">
    <location>
        <begin position="21"/>
        <end position="42"/>
    </location>
</feature>
<dbReference type="Pfam" id="PF01061">
    <property type="entry name" value="ABC2_membrane"/>
    <property type="match status" value="1"/>
</dbReference>
<evidence type="ECO:0000256" key="5">
    <source>
        <dbReference type="ARBA" id="ARBA00023251"/>
    </source>
</evidence>
<dbReference type="AlphaFoldDB" id="A0A9D2LBZ7"/>
<proteinExistence type="inferred from homology"/>
<keyword evidence="4 6" id="KW-0472">Membrane</keyword>
<evidence type="ECO:0000256" key="6">
    <source>
        <dbReference type="RuleBase" id="RU361157"/>
    </source>
</evidence>
<gene>
    <name evidence="8" type="ORF">H9786_04485</name>
</gene>
<protein>
    <recommendedName>
        <fullName evidence="6">Transport permease protein</fullName>
    </recommendedName>
</protein>
<comment type="caution">
    <text evidence="8">The sequence shown here is derived from an EMBL/GenBank/DDBJ whole genome shotgun (WGS) entry which is preliminary data.</text>
</comment>
<dbReference type="GO" id="GO:0140359">
    <property type="term" value="F:ABC-type transporter activity"/>
    <property type="evidence" value="ECO:0007669"/>
    <property type="project" value="InterPro"/>
</dbReference>